<evidence type="ECO:0000313" key="2">
    <source>
        <dbReference type="EMBL" id="CAD9341454.1"/>
    </source>
</evidence>
<accession>A0A6U3VB03</accession>
<keyword evidence="1" id="KW-1133">Transmembrane helix</keyword>
<keyword evidence="1" id="KW-0812">Transmembrane</keyword>
<dbReference type="PANTHER" id="PTHR36774">
    <property type="entry name" value="INSULIN-INDUCED PROTEIN"/>
    <property type="match status" value="1"/>
</dbReference>
<organism evidence="2">
    <name type="scientific">Ditylum brightwellii</name>
    <dbReference type="NCBI Taxonomy" id="49249"/>
    <lineage>
        <taxon>Eukaryota</taxon>
        <taxon>Sar</taxon>
        <taxon>Stramenopiles</taxon>
        <taxon>Ochrophyta</taxon>
        <taxon>Bacillariophyta</taxon>
        <taxon>Mediophyceae</taxon>
        <taxon>Lithodesmiophycidae</taxon>
        <taxon>Lithodesmiales</taxon>
        <taxon>Lithodesmiaceae</taxon>
        <taxon>Ditylum</taxon>
    </lineage>
</organism>
<reference evidence="2" key="1">
    <citation type="submission" date="2021-01" db="EMBL/GenBank/DDBJ databases">
        <authorList>
            <person name="Corre E."/>
            <person name="Pelletier E."/>
            <person name="Niang G."/>
            <person name="Scheremetjew M."/>
            <person name="Finn R."/>
            <person name="Kale V."/>
            <person name="Holt S."/>
            <person name="Cochrane G."/>
            <person name="Meng A."/>
            <person name="Brown T."/>
            <person name="Cohen L."/>
        </authorList>
    </citation>
    <scope>NUCLEOTIDE SEQUENCE</scope>
    <source>
        <strain evidence="2">Pop2</strain>
    </source>
</reference>
<proteinExistence type="predicted"/>
<dbReference type="EMBL" id="HBGN01026135">
    <property type="protein sequence ID" value="CAD9341454.1"/>
    <property type="molecule type" value="Transcribed_RNA"/>
</dbReference>
<feature type="transmembrane region" description="Helical" evidence="1">
    <location>
        <begin position="167"/>
        <end position="188"/>
    </location>
</feature>
<dbReference type="AlphaFoldDB" id="A0A6U3VB03"/>
<dbReference type="PANTHER" id="PTHR36774:SF1">
    <property type="entry name" value="INSULIN-INDUCED PROTEIN"/>
    <property type="match status" value="1"/>
</dbReference>
<gene>
    <name evidence="2" type="ORF">DBRI1063_LOCUS16782</name>
</gene>
<sequence>MNDVSVCCGVMTKRKLTFVIVVHLLLLVASSSSFGFIISPTKTKPTINIAQHVRRLRHSDPFSRDVTRISFTVTRHNDNAIEALTSLSSSRSNDNDDENKNNFVTKMKSAIKTNPTRSLAFTILITLCGAGLGPFLDSYHSAFGVLKYDKPITFQLWGSDPTHPALITAWWVPELFGLAGFIIGWLYILLDEGLETANDKKIPSPPEILVGISFFTLQYWLSGIMYASGYDRTAIFGVMTALSVGGYIKFDSTKAGLITSLATAVGGPLIEAGLITFLAGSGGYHYTDLGETGYFPLWITPVYFLGGPAVGNLSRGIWNALTTKLCVSAGESALPSCKVCNDTRAIGCPNCEAKGYYVTYGREVKCNCCQGRGLVICRDCFADYGDDPNDIERVREIMSRMPD</sequence>
<keyword evidence="1" id="KW-0472">Membrane</keyword>
<evidence type="ECO:0000256" key="1">
    <source>
        <dbReference type="SAM" id="Phobius"/>
    </source>
</evidence>
<name>A0A6U3VB03_9STRA</name>
<feature type="transmembrane region" description="Helical" evidence="1">
    <location>
        <begin position="16"/>
        <end position="38"/>
    </location>
</feature>
<feature type="transmembrane region" description="Helical" evidence="1">
    <location>
        <begin position="208"/>
        <end position="227"/>
    </location>
</feature>
<protein>
    <submittedName>
        <fullName evidence="2">Uncharacterized protein</fullName>
    </submittedName>
</protein>
<feature type="transmembrane region" description="Helical" evidence="1">
    <location>
        <begin position="118"/>
        <end position="136"/>
    </location>
</feature>